<keyword evidence="1" id="KW-0732">Signal</keyword>
<evidence type="ECO:0008006" key="4">
    <source>
        <dbReference type="Google" id="ProtNLM"/>
    </source>
</evidence>
<evidence type="ECO:0000313" key="3">
    <source>
        <dbReference type="WBParaSite" id="SSTP_0001211900.1"/>
    </source>
</evidence>
<keyword evidence="2" id="KW-1185">Reference proteome</keyword>
<dbReference type="Gene3D" id="1.10.150.360">
    <property type="match status" value="1"/>
</dbReference>
<evidence type="ECO:0000313" key="2">
    <source>
        <dbReference type="Proteomes" id="UP000035681"/>
    </source>
</evidence>
<dbReference type="PANTHER" id="PTHR37979">
    <property type="entry name" value="PROTEIN HER-1"/>
    <property type="match status" value="1"/>
</dbReference>
<dbReference type="InterPro" id="IPR043108">
    <property type="entry name" value="Her-1_C"/>
</dbReference>
<sequence length="172" mass="20598">MFFILFLLLFINGKCRLIYEDLLVKKCCNEQTYECCMESLIYKKSLNCKNISNLYRSGIEDCLHRNMYPYEKYPLKFIDSTCCHVFKENLYDPNDVCYYTCISITQKYYLSTTEKWNKIKNCIKKNPTIKCFNKCINWSSINGYNQFIYDDHCNWSNKLKPGYIHLGKELDS</sequence>
<name>A0A0K0ERN9_STRER</name>
<dbReference type="AlphaFoldDB" id="A0A0K0ERN9"/>
<organism evidence="3">
    <name type="scientific">Strongyloides stercoralis</name>
    <name type="common">Threadworm</name>
    <dbReference type="NCBI Taxonomy" id="6248"/>
    <lineage>
        <taxon>Eukaryota</taxon>
        <taxon>Metazoa</taxon>
        <taxon>Ecdysozoa</taxon>
        <taxon>Nematoda</taxon>
        <taxon>Chromadorea</taxon>
        <taxon>Rhabditida</taxon>
        <taxon>Tylenchina</taxon>
        <taxon>Panagrolaimomorpha</taxon>
        <taxon>Strongyloidoidea</taxon>
        <taxon>Strongyloididae</taxon>
        <taxon>Strongyloides</taxon>
    </lineage>
</organism>
<dbReference type="Gene3D" id="1.10.150.370">
    <property type="entry name" value="Caenorhabditis elegans Her-1, C-terminal domain"/>
    <property type="match status" value="1"/>
</dbReference>
<reference evidence="3" key="1">
    <citation type="submission" date="2015-08" db="UniProtKB">
        <authorList>
            <consortium name="WormBaseParasite"/>
        </authorList>
    </citation>
    <scope>IDENTIFICATION</scope>
</reference>
<accession>A0A0K0ERN9</accession>
<dbReference type="WBParaSite" id="TCONS_00005039.p1">
    <property type="protein sequence ID" value="TCONS_00005039.p1"/>
    <property type="gene ID" value="XLOC_003367"/>
</dbReference>
<evidence type="ECO:0000256" key="1">
    <source>
        <dbReference type="SAM" id="SignalP"/>
    </source>
</evidence>
<dbReference type="SUPFAM" id="SSF110014">
    <property type="entry name" value="Her-1"/>
    <property type="match status" value="1"/>
</dbReference>
<dbReference type="PANTHER" id="PTHR37979:SF1">
    <property type="entry name" value="PROTEIN HER-1"/>
    <property type="match status" value="1"/>
</dbReference>
<dbReference type="Pfam" id="PF09232">
    <property type="entry name" value="Caenor_Her-1"/>
    <property type="match status" value="1"/>
</dbReference>
<feature type="chain" id="PRO_5005328754" description="Domain of unknown function DB domain-containing protein" evidence="1">
    <location>
        <begin position="18"/>
        <end position="172"/>
    </location>
</feature>
<dbReference type="Proteomes" id="UP000035681">
    <property type="component" value="Unplaced"/>
</dbReference>
<proteinExistence type="predicted"/>
<dbReference type="InterPro" id="IPR036341">
    <property type="entry name" value="Her-1_sf"/>
</dbReference>
<protein>
    <recommendedName>
        <fullName evidence="4">Domain of unknown function DB domain-containing protein</fullName>
    </recommendedName>
</protein>
<dbReference type="WBParaSite" id="SSTP_0001211900.1">
    <property type="protein sequence ID" value="SSTP_0001211900.1"/>
    <property type="gene ID" value="SSTP_0001211900"/>
</dbReference>
<feature type="signal peptide" evidence="1">
    <location>
        <begin position="1"/>
        <end position="17"/>
    </location>
</feature>
<dbReference type="InterPro" id="IPR015313">
    <property type="entry name" value="Her-1"/>
</dbReference>